<dbReference type="InterPro" id="IPR002711">
    <property type="entry name" value="HNH"/>
</dbReference>
<dbReference type="CDD" id="cd00085">
    <property type="entry name" value="HNHc"/>
    <property type="match status" value="1"/>
</dbReference>
<dbReference type="Gene3D" id="1.10.30.50">
    <property type="match status" value="1"/>
</dbReference>
<dbReference type="GO" id="GO:0004519">
    <property type="term" value="F:endonuclease activity"/>
    <property type="evidence" value="ECO:0007669"/>
    <property type="project" value="UniProtKB-KW"/>
</dbReference>
<organism evidence="4 5">
    <name type="scientific">Cryobacterium lyxosi</name>
    <dbReference type="NCBI Taxonomy" id="1259228"/>
    <lineage>
        <taxon>Bacteria</taxon>
        <taxon>Bacillati</taxon>
        <taxon>Actinomycetota</taxon>
        <taxon>Actinomycetes</taxon>
        <taxon>Micrococcales</taxon>
        <taxon>Microbacteriaceae</taxon>
        <taxon>Cryobacterium</taxon>
    </lineage>
</organism>
<gene>
    <name evidence="4" type="ORF">E3T27_02910</name>
</gene>
<evidence type="ECO:0000256" key="1">
    <source>
        <dbReference type="ARBA" id="ARBA00023450"/>
    </source>
</evidence>
<dbReference type="Pfam" id="PF01844">
    <property type="entry name" value="HNH"/>
    <property type="match status" value="1"/>
</dbReference>
<dbReference type="EMBL" id="SOGT01000002">
    <property type="protein sequence ID" value="TFD28846.1"/>
    <property type="molecule type" value="Genomic_DNA"/>
</dbReference>
<feature type="compositionally biased region" description="Basic and acidic residues" evidence="2">
    <location>
        <begin position="366"/>
        <end position="377"/>
    </location>
</feature>
<dbReference type="SMART" id="SM00507">
    <property type="entry name" value="HNHc"/>
    <property type="match status" value="1"/>
</dbReference>
<keyword evidence="4" id="KW-0378">Hydrolase</keyword>
<evidence type="ECO:0000313" key="4">
    <source>
        <dbReference type="EMBL" id="TFD28846.1"/>
    </source>
</evidence>
<feature type="region of interest" description="Disordered" evidence="2">
    <location>
        <begin position="329"/>
        <end position="450"/>
    </location>
</feature>
<proteinExistence type="inferred from homology"/>
<evidence type="ECO:0000256" key="2">
    <source>
        <dbReference type="SAM" id="MobiDB-lite"/>
    </source>
</evidence>
<feature type="domain" description="HNH nuclease" evidence="3">
    <location>
        <begin position="542"/>
        <end position="594"/>
    </location>
</feature>
<dbReference type="Pfam" id="PF02720">
    <property type="entry name" value="DUF222"/>
    <property type="match status" value="2"/>
</dbReference>
<evidence type="ECO:0000313" key="5">
    <source>
        <dbReference type="Proteomes" id="UP000298424"/>
    </source>
</evidence>
<dbReference type="Proteomes" id="UP000298424">
    <property type="component" value="Unassembled WGS sequence"/>
</dbReference>
<name>A0A4R8ZIJ7_9MICO</name>
<comment type="similarity">
    <text evidence="1">Belongs to the Rv1128c/1148c/1588c/1702c/1945/3466 family.</text>
</comment>
<evidence type="ECO:0000259" key="3">
    <source>
        <dbReference type="SMART" id="SM00507"/>
    </source>
</evidence>
<dbReference type="GO" id="GO:0003676">
    <property type="term" value="F:nucleic acid binding"/>
    <property type="evidence" value="ECO:0007669"/>
    <property type="project" value="InterPro"/>
</dbReference>
<accession>A0A4R8ZIJ7</accession>
<sequence>MAPMFMENPSEFSSHPVIVAVEQAREILLAALRGVSFGLLGDEESLTVLLALENVGRVVDGARVLSTTDVLRRSVYFDAAAAQSAAAQASTAQASTAQAAATSADAASAITGSAVPGSAVPGSAAAANAAGAMAAPTLAAPTLARRLGCRSGVDLICTLARLSRAEVRQRSALGEKAGQRMLLGRPLAPTYPVLGEALQCGKLGLEQARVIVSVLDGLRSSVLVEDLDRVERSLVASGSGAITPETEGLPGAGIAFAPELLRQQGIQWKARLAPDGTAPGETPPERRSWLTFGNLSNGGYSLNGWFTTLDRAVVSNVFDAFLSAAAANPVPGAENTATPVPGAENTATPVPGTTRVFDSTPRARVAFRETESNDKPASETSVEVVVAGEAAEDSGTRKVPEVGATSEASDTLGSDPPDPLSFNPLSPDALSSDLHGPCPQQPDDTRSRSEKQAGILRAVFEAAARHPGAPTLGGAAPTVLVHININDLLAGRGAGWIDGIDGPLTTTQVDELICAGGYQPVLFGHNGKILHLGTSNRFFTAQQRRALAARDGGCVIPGCTVPPQLTQVHHLKPWREGGRTDIDNAVLLCNAGHASIETSGWHIDMRDGRPWIRGPLVFDPTQTWRPAGQNRAATSVEKPTWDK</sequence>
<keyword evidence="4" id="KW-0255">Endonuclease</keyword>
<dbReference type="InterPro" id="IPR003615">
    <property type="entry name" value="HNH_nuc"/>
</dbReference>
<dbReference type="GO" id="GO:0008270">
    <property type="term" value="F:zinc ion binding"/>
    <property type="evidence" value="ECO:0007669"/>
    <property type="project" value="InterPro"/>
</dbReference>
<comment type="caution">
    <text evidence="4">The sequence shown here is derived from an EMBL/GenBank/DDBJ whole genome shotgun (WGS) entry which is preliminary data.</text>
</comment>
<feature type="compositionally biased region" description="Low complexity" evidence="2">
    <location>
        <begin position="378"/>
        <end position="389"/>
    </location>
</feature>
<keyword evidence="4" id="KW-0540">Nuclease</keyword>
<protein>
    <submittedName>
        <fullName evidence="4">HNH endonuclease</fullName>
    </submittedName>
</protein>
<keyword evidence="5" id="KW-1185">Reference proteome</keyword>
<dbReference type="RefSeq" id="WP_134571505.1">
    <property type="nucleotide sequence ID" value="NZ_SOGT01000002.1"/>
</dbReference>
<reference evidence="4 5" key="1">
    <citation type="submission" date="2019-03" db="EMBL/GenBank/DDBJ databases">
        <title>Genomics of glacier-inhabiting Cryobacterium strains.</title>
        <authorList>
            <person name="Liu Q."/>
            <person name="Xin Y.-H."/>
        </authorList>
    </citation>
    <scope>NUCLEOTIDE SEQUENCE [LARGE SCALE GENOMIC DNA]</scope>
    <source>
        <strain evidence="4 5">TMT1-1</strain>
    </source>
</reference>
<dbReference type="OrthoDB" id="5177627at2"/>
<dbReference type="InterPro" id="IPR003870">
    <property type="entry name" value="DUF222"/>
</dbReference>
<dbReference type="AlphaFoldDB" id="A0A4R8ZIJ7"/>